<dbReference type="Pfam" id="PF11732">
    <property type="entry name" value="Thoc2"/>
    <property type="match status" value="1"/>
</dbReference>
<feature type="compositionally biased region" description="Basic and acidic residues" evidence="5">
    <location>
        <begin position="1470"/>
        <end position="1485"/>
    </location>
</feature>
<feature type="compositionally biased region" description="Low complexity" evidence="5">
    <location>
        <begin position="1581"/>
        <end position="1600"/>
    </location>
</feature>
<dbReference type="EMBL" id="SPOI01000201">
    <property type="protein sequence ID" value="TIB32608.1"/>
    <property type="molecule type" value="Genomic_DNA"/>
</dbReference>
<dbReference type="InterPro" id="IPR040007">
    <property type="entry name" value="Tho2"/>
</dbReference>
<name>A0A4T0IRR6_WALIC</name>
<dbReference type="InterPro" id="IPR021418">
    <property type="entry name" value="THO_THOC2_C"/>
</dbReference>
<feature type="compositionally biased region" description="Basic and acidic residues" evidence="5">
    <location>
        <begin position="1406"/>
        <end position="1422"/>
    </location>
</feature>
<feature type="compositionally biased region" description="Low complexity" evidence="5">
    <location>
        <begin position="1436"/>
        <end position="1453"/>
    </location>
</feature>
<comment type="similarity">
    <text evidence="2">Belongs to the THOC2 family.</text>
</comment>
<dbReference type="GO" id="GO:0006406">
    <property type="term" value="P:mRNA export from nucleus"/>
    <property type="evidence" value="ECO:0007669"/>
    <property type="project" value="InterPro"/>
</dbReference>
<evidence type="ECO:0000256" key="1">
    <source>
        <dbReference type="ARBA" id="ARBA00004123"/>
    </source>
</evidence>
<feature type="compositionally biased region" description="Basic and acidic residues" evidence="5">
    <location>
        <begin position="1020"/>
        <end position="1041"/>
    </location>
</feature>
<feature type="domain" description="THO complex subunit 2 N-terminal" evidence="9">
    <location>
        <begin position="40"/>
        <end position="705"/>
    </location>
</feature>
<feature type="domain" description="THO complex subunitTHOC2 C-terminal" evidence="7">
    <location>
        <begin position="1077"/>
        <end position="1374"/>
    </location>
</feature>
<proteinExistence type="inferred from homology"/>
<reference evidence="10 11" key="1">
    <citation type="submission" date="2019-03" db="EMBL/GenBank/DDBJ databases">
        <title>Sequencing 23 genomes of Wallemia ichthyophaga.</title>
        <authorList>
            <person name="Gostincar C."/>
        </authorList>
    </citation>
    <scope>NUCLEOTIDE SEQUENCE [LARGE SCALE GENOMIC DNA]</scope>
    <source>
        <strain evidence="10 11">EXF-6200</strain>
    </source>
</reference>
<dbReference type="GO" id="GO:0003729">
    <property type="term" value="F:mRNA binding"/>
    <property type="evidence" value="ECO:0007669"/>
    <property type="project" value="TreeGrafter"/>
</dbReference>
<evidence type="ECO:0000313" key="11">
    <source>
        <dbReference type="Proteomes" id="UP000310689"/>
    </source>
</evidence>
<keyword evidence="4" id="KW-0539">Nucleus</keyword>
<keyword evidence="6" id="KW-0732">Signal</keyword>
<evidence type="ECO:0000256" key="3">
    <source>
        <dbReference type="ARBA" id="ARBA00019596"/>
    </source>
</evidence>
<evidence type="ECO:0000313" key="10">
    <source>
        <dbReference type="EMBL" id="TIB32608.1"/>
    </source>
</evidence>
<feature type="chain" id="PRO_5020783186" description="THO complex subunit 2" evidence="6">
    <location>
        <begin position="21"/>
        <end position="1657"/>
    </location>
</feature>
<feature type="region of interest" description="Disordered" evidence="5">
    <location>
        <begin position="1000"/>
        <end position="1054"/>
    </location>
</feature>
<dbReference type="GO" id="GO:0000445">
    <property type="term" value="C:THO complex part of transcription export complex"/>
    <property type="evidence" value="ECO:0007669"/>
    <property type="project" value="TreeGrafter"/>
</dbReference>
<feature type="compositionally biased region" description="Basic and acidic residues" evidence="5">
    <location>
        <begin position="452"/>
        <end position="473"/>
    </location>
</feature>
<comment type="caution">
    <text evidence="10">The sequence shown here is derived from an EMBL/GenBank/DDBJ whole genome shotgun (WGS) entry which is preliminary data.</text>
</comment>
<dbReference type="InterPro" id="IPR032302">
    <property type="entry name" value="THOC2_N"/>
</dbReference>
<feature type="compositionally biased region" description="Basic and acidic residues" evidence="5">
    <location>
        <begin position="1630"/>
        <end position="1657"/>
    </location>
</feature>
<feature type="region of interest" description="Disordered" evidence="5">
    <location>
        <begin position="441"/>
        <end position="473"/>
    </location>
</feature>
<evidence type="ECO:0000259" key="8">
    <source>
        <dbReference type="Pfam" id="PF11732"/>
    </source>
</evidence>
<protein>
    <recommendedName>
        <fullName evidence="3">THO complex subunit 2</fullName>
    </recommendedName>
</protein>
<feature type="domain" description="THO complex subunitTHOC2 N-terminal" evidence="8">
    <location>
        <begin position="716"/>
        <end position="791"/>
    </location>
</feature>
<comment type="subcellular location">
    <subcellularLocation>
        <location evidence="1">Nucleus</location>
    </subcellularLocation>
</comment>
<organism evidence="10 11">
    <name type="scientific">Wallemia ichthyophaga</name>
    <dbReference type="NCBI Taxonomy" id="245174"/>
    <lineage>
        <taxon>Eukaryota</taxon>
        <taxon>Fungi</taxon>
        <taxon>Dikarya</taxon>
        <taxon>Basidiomycota</taxon>
        <taxon>Wallemiomycotina</taxon>
        <taxon>Wallemiomycetes</taxon>
        <taxon>Wallemiales</taxon>
        <taxon>Wallemiaceae</taxon>
        <taxon>Wallemia</taxon>
    </lineage>
</organism>
<feature type="compositionally biased region" description="Basic and acidic residues" evidence="5">
    <location>
        <begin position="1386"/>
        <end position="1399"/>
    </location>
</feature>
<dbReference type="PANTHER" id="PTHR21597:SF0">
    <property type="entry name" value="THO COMPLEX SUBUNIT 2"/>
    <property type="match status" value="1"/>
</dbReference>
<evidence type="ECO:0000256" key="5">
    <source>
        <dbReference type="SAM" id="MobiDB-lite"/>
    </source>
</evidence>
<evidence type="ECO:0000256" key="6">
    <source>
        <dbReference type="SAM" id="SignalP"/>
    </source>
</evidence>
<accession>A0A4T0IRR6</accession>
<dbReference type="GO" id="GO:0006397">
    <property type="term" value="P:mRNA processing"/>
    <property type="evidence" value="ECO:0007669"/>
    <property type="project" value="InterPro"/>
</dbReference>
<evidence type="ECO:0000256" key="2">
    <source>
        <dbReference type="ARBA" id="ARBA00007857"/>
    </source>
</evidence>
<feature type="region of interest" description="Disordered" evidence="5">
    <location>
        <begin position="1377"/>
        <end position="1657"/>
    </location>
</feature>
<evidence type="ECO:0000259" key="7">
    <source>
        <dbReference type="Pfam" id="PF11262"/>
    </source>
</evidence>
<dbReference type="Pfam" id="PF16134">
    <property type="entry name" value="THOC2_N"/>
    <property type="match status" value="1"/>
</dbReference>
<gene>
    <name evidence="10" type="ORF">E3P86_03112</name>
</gene>
<sequence length="1657" mass="186658">MFRNFYSAAILLFITTKTSSPSFILTAMVVDASIYEECAQIISSSNSENTNNEQAVDLVQNFPNEFFATLLSANPLPESTLSLIKFVILSLEGEFKQLAQSALCDTFSVLDLPYEDAAMGLRLKLKSTLPDDQNAVKMQLDEVSTQRKPLYDLVRALIMEGYLSSQMLSQRIGASGLSQLGLIGDPTIHQRKEARANTAAIYRQHRFNLHREVAEGFAKMSTLILSSMGDGDAVGTIRSSEYIEAEKRRAFQCWIGIEKLIGFFDLDPLRALSTILDIFSSSIASHWRFFLALLDCSPWRRKTNEQEMQTDITPGKYENWDFKDIIQDAEQGRRQPLNQTRNNNGNSSLEANLVIAQVLGFQMRYYQRKQSEKNSDSCYHLCALLIREDYVSLLDLLPHLHPDDKTLNDLKSIYKDTLSDRLMSAKTTNNKLAMAAPLSDDMPTAALNDNNSSKEDEKDEKKEKSSEKDEKPFEPPMQKVCLIISLLSVGALKEGFFLLSLYPHIPYIYPRIIDIILRIAEYSMEPVYEPISTRTKRKIDKKIGNTKQFSCEAPTPVASEKTEHVFYYDKWTENVPQVHTIKETLTVIDGFLKFVGPCCSRNSVFFQKLLRLASHESQKAKSETCLEPWISMTRNYFLPGLALSISSNTLSIALWDLMKRFPLHTRYQLYGEMRGSTLKRLPEVRVKYLESERDAKSILRRLSSNKAYLKVQGRAIGKISHTNPVALFHTVLQQVQSYENIALPVINGLNYLSELSYDVFTYTLLDFFTDPAKERTKLDGTNASLWLQSLATFTGGLFRRQVNYMDPSPLLMYVGHELKRCHVKDLIIFREILKEMSGIHPLSDLSDDQIIALSAGPSLKSEAIPHQMDSEVAKFIKKSSKNLRHALHTSNLTIPMLVLIAQQLQVCVYMVPESEAHPKHLSTLYDETVGVLLQYIAFLRATPPLQNDPWSTYEDSLPSFEDLVNKFGLDIGVAFAIIRPKVSGEIYAYEKQKRIDDDAEKAKAKEATDNEGQSEQVMMEGDKSKPEADDKGGDVKMETDVTSKAPSTPPSTKDVWHPMLSGLISQMSHVLSDKIKQALSPAFVTTFWQLSMYDISVPIERYGQESAKLQSMAKTREWSMVDKETGKSKASTVPARKDALNSDMHEHMKVYEATKKRISNEKQHWFSDVNARRNSSINFYIQYCIMPRVVLSPEDALYCARFSKLMHNYGVPSFPTLLFLDRILCESPSAILSSSTENEARNYARFLTEILSDVSAWQKNEEAYNKGARGTGAQPLPGFRKSWDAQSNVLLTYEEFKKAFSKWQSKLLNAFTACVSSGEYMHVRNAVIVFNIVSEFFPESHKTGESMYNLVKELVSNEKRNDLKILAQGYLAQLSKRRHSWGGADPEPHKPITEKKPETKSSAPAEKTKIVENKVRETKVDESPETAESTKPVKQAETVEPASTEAPAAPENTGIGQEASLRARIQSRTEPPKEVSIKRDREKVDSPATTPAPSQDDDRRESQPKPPQGPRKSDSARNNGLPPKPGSDTTRQNSERTPQQSQKPRSPVQSSGASTRRRSPPPSRPDSPTSNVPPSGPQSIRGRAAASEKAGGGSASLLSRFEPEHERNGRSGSGGGRNRNRSLSPPRGGRKYDQRDRRDGRDEREGRDARDNRDNRD</sequence>
<dbReference type="InterPro" id="IPR021726">
    <property type="entry name" value="THO_THOC2_N"/>
</dbReference>
<feature type="non-terminal residue" evidence="10">
    <location>
        <position position="1657"/>
    </location>
</feature>
<feature type="signal peptide" evidence="6">
    <location>
        <begin position="1"/>
        <end position="20"/>
    </location>
</feature>
<evidence type="ECO:0000259" key="9">
    <source>
        <dbReference type="Pfam" id="PF16134"/>
    </source>
</evidence>
<dbReference type="Pfam" id="PF11262">
    <property type="entry name" value="Tho2"/>
    <property type="match status" value="1"/>
</dbReference>
<dbReference type="PANTHER" id="PTHR21597">
    <property type="entry name" value="THO2 PROTEIN"/>
    <property type="match status" value="1"/>
</dbReference>
<dbReference type="Proteomes" id="UP000310689">
    <property type="component" value="Unassembled WGS sequence"/>
</dbReference>
<feature type="compositionally biased region" description="Polar residues" evidence="5">
    <location>
        <begin position="1527"/>
        <end position="1553"/>
    </location>
</feature>
<evidence type="ECO:0000256" key="4">
    <source>
        <dbReference type="ARBA" id="ARBA00023242"/>
    </source>
</evidence>